<proteinExistence type="predicted"/>
<dbReference type="HOGENOM" id="CLU_771026_0_0_9"/>
<dbReference type="EMBL" id="CP003273">
    <property type="protein sequence ID" value="AGL03127.1"/>
    <property type="molecule type" value="Genomic_DNA"/>
</dbReference>
<dbReference type="KEGG" id="dgi:Desgi_3806"/>
<keyword evidence="2" id="KW-1185">Reference proteome</keyword>
<reference evidence="1 2" key="1">
    <citation type="submission" date="2012-01" db="EMBL/GenBank/DDBJ databases">
        <title>Complete sequence of Desulfotomaculum gibsoniae DSM 7213.</title>
        <authorList>
            <consortium name="US DOE Joint Genome Institute"/>
            <person name="Lucas S."/>
            <person name="Han J."/>
            <person name="Lapidus A."/>
            <person name="Cheng J.-F."/>
            <person name="Goodwin L."/>
            <person name="Pitluck S."/>
            <person name="Peters L."/>
            <person name="Ovchinnikova G."/>
            <person name="Teshima H."/>
            <person name="Detter J.C."/>
            <person name="Han C."/>
            <person name="Tapia R."/>
            <person name="Land M."/>
            <person name="Hauser L."/>
            <person name="Kyrpides N."/>
            <person name="Ivanova N."/>
            <person name="Pagani I."/>
            <person name="Parshina S."/>
            <person name="Plugge C."/>
            <person name="Muyzer G."/>
            <person name="Kuever J."/>
            <person name="Ivanova A."/>
            <person name="Nazina T."/>
            <person name="Klenk H.-P."/>
            <person name="Brambilla E."/>
            <person name="Spring S."/>
            <person name="Stams A.F."/>
            <person name="Woyke T."/>
        </authorList>
    </citation>
    <scope>NUCLEOTIDE SEQUENCE [LARGE SCALE GENOMIC DNA]</scope>
    <source>
        <strain evidence="1 2">DSM 7213</strain>
    </source>
</reference>
<protein>
    <submittedName>
        <fullName evidence="1">Uncharacterized protein</fullName>
    </submittedName>
</protein>
<evidence type="ECO:0000313" key="2">
    <source>
        <dbReference type="Proteomes" id="UP000013520"/>
    </source>
</evidence>
<dbReference type="OrthoDB" id="2068144at2"/>
<gene>
    <name evidence="1" type="ORF">Desgi_3806</name>
</gene>
<dbReference type="AlphaFoldDB" id="R4KNJ0"/>
<name>R4KNJ0_9FIRM</name>
<dbReference type="Proteomes" id="UP000013520">
    <property type="component" value="Chromosome"/>
</dbReference>
<sequence length="359" mass="40710">MSIKVENDMRIFYVSTPKEKQTISDYLNTIAASHPLLGTVTISDKNFKVIEKTALKAIKLALDYRELRDFAHLAILLTVIQYAKSWERTENSGFWAYISEQLGYKNSEPLYGILTGSVKKACERYNRAFLKEASGDNSYYSTVLAHAIAPSKSFFALCDFLLRFYKNNLDCSVYPDDPAIDRMTEVLRDRCKGATIEQDDDIRGNVSGIQAGIRALLTQRPVYMRTFLTKLLQKIDLLLSGDELGENDYTNVLLTQWYVGKITEPTAKRNTPIHKRTTDIAFSYGKIHIGYILDEDCEPALRVPSIRLNTRDNPTITIYSGNVDVYRKSIGIYGNDYACTSEETVIPLSDLSDVDFLDM</sequence>
<accession>R4KNJ0</accession>
<dbReference type="STRING" id="767817.Desgi_3806"/>
<dbReference type="RefSeq" id="WP_006520517.1">
    <property type="nucleotide sequence ID" value="NC_021184.1"/>
</dbReference>
<organism evidence="1 2">
    <name type="scientific">Desulfoscipio gibsoniae DSM 7213</name>
    <dbReference type="NCBI Taxonomy" id="767817"/>
    <lineage>
        <taxon>Bacteria</taxon>
        <taxon>Bacillati</taxon>
        <taxon>Bacillota</taxon>
        <taxon>Clostridia</taxon>
        <taxon>Eubacteriales</taxon>
        <taxon>Desulfallaceae</taxon>
        <taxon>Desulfoscipio</taxon>
    </lineage>
</organism>
<evidence type="ECO:0000313" key="1">
    <source>
        <dbReference type="EMBL" id="AGL03127.1"/>
    </source>
</evidence>